<protein>
    <recommendedName>
        <fullName evidence="1">FAD dependent oxidoreductase domain-containing protein</fullName>
    </recommendedName>
</protein>
<name>A0ABP0HQK9_9DINO</name>
<accession>A0ABP0HQK9</accession>
<dbReference type="InterPro" id="IPR006076">
    <property type="entry name" value="FAD-dep_OxRdtase"/>
</dbReference>
<organism evidence="2 3">
    <name type="scientific">Durusdinium trenchii</name>
    <dbReference type="NCBI Taxonomy" id="1381693"/>
    <lineage>
        <taxon>Eukaryota</taxon>
        <taxon>Sar</taxon>
        <taxon>Alveolata</taxon>
        <taxon>Dinophyceae</taxon>
        <taxon>Suessiales</taxon>
        <taxon>Symbiodiniaceae</taxon>
        <taxon>Durusdinium</taxon>
    </lineage>
</organism>
<dbReference type="InterPro" id="IPR036188">
    <property type="entry name" value="FAD/NAD-bd_sf"/>
</dbReference>
<feature type="domain" description="FAD dependent oxidoreductase" evidence="1">
    <location>
        <begin position="35"/>
        <end position="363"/>
    </location>
</feature>
<reference evidence="2 3" key="1">
    <citation type="submission" date="2024-02" db="EMBL/GenBank/DDBJ databases">
        <authorList>
            <person name="Chen Y."/>
            <person name="Shah S."/>
            <person name="Dougan E. K."/>
            <person name="Thang M."/>
            <person name="Chan C."/>
        </authorList>
    </citation>
    <scope>NUCLEOTIDE SEQUENCE [LARGE SCALE GENOMIC DNA]</scope>
</reference>
<evidence type="ECO:0000313" key="2">
    <source>
        <dbReference type="EMBL" id="CAK8992474.1"/>
    </source>
</evidence>
<proteinExistence type="predicted"/>
<keyword evidence="3" id="KW-1185">Reference proteome</keyword>
<dbReference type="Gene3D" id="3.30.9.10">
    <property type="entry name" value="D-Amino Acid Oxidase, subunit A, domain 2"/>
    <property type="match status" value="1"/>
</dbReference>
<dbReference type="PANTHER" id="PTHR13847:SF150">
    <property type="entry name" value="OXIDOREDUCTASE TDA3-RELATED"/>
    <property type="match status" value="1"/>
</dbReference>
<dbReference type="Pfam" id="PF01266">
    <property type="entry name" value="DAO"/>
    <property type="match status" value="1"/>
</dbReference>
<dbReference type="Gene3D" id="3.50.50.60">
    <property type="entry name" value="FAD/NAD(P)-binding domain"/>
    <property type="match status" value="2"/>
</dbReference>
<dbReference type="SUPFAM" id="SSF51905">
    <property type="entry name" value="FAD/NAD(P)-binding domain"/>
    <property type="match status" value="1"/>
</dbReference>
<dbReference type="Proteomes" id="UP001642484">
    <property type="component" value="Unassembled WGS sequence"/>
</dbReference>
<gene>
    <name evidence="2" type="ORF">CCMP2556_LOCUS2880</name>
</gene>
<comment type="caution">
    <text evidence="2">The sequence shown here is derived from an EMBL/GenBank/DDBJ whole genome shotgun (WGS) entry which is preliminary data.</text>
</comment>
<dbReference type="EMBL" id="CAXAMN010001113">
    <property type="protein sequence ID" value="CAK8992474.1"/>
    <property type="molecule type" value="Genomic_DNA"/>
</dbReference>
<evidence type="ECO:0000259" key="1">
    <source>
        <dbReference type="Pfam" id="PF01266"/>
    </source>
</evidence>
<evidence type="ECO:0000313" key="3">
    <source>
        <dbReference type="Proteomes" id="UP001642484"/>
    </source>
</evidence>
<dbReference type="PANTHER" id="PTHR13847">
    <property type="entry name" value="SARCOSINE DEHYDROGENASE-RELATED"/>
    <property type="match status" value="1"/>
</dbReference>
<sequence length="393" mass="43072">MVLPALHGPLAGWSQPLPRHQHEPLKVARRAEERLLILGGGVIGVSVAYHLAQRGKRVTLVDHAGLASCASGKAGGFLAKTWNDRTPLKQLSQKSFDMHADLAVKLKLKSYRRLRCKSVTVQGVKPPVRKLEHLEWVEDAVDERHMGDEATIAQVHPRELTEAMWKVCEEVGSNFVLGTVNELITETAGSEQKVLGAFVNSQPMQADKVVCCMGPWSQILGMILPRMKIYGQKCHSVLLQGERVLSEAVFFKGLGNPEVYPRNDGENYVTGFPDPVTLVTEPPGNVQVRREVCKRLVASVREVSPEMQRAQVTGEQSCYLPLTADTFPAIGPLPQYKGGYLSVGHGCWGILNSLASGLAMTELILDGKATSVDIECFDPERLLSVDDPEWAPG</sequence>